<dbReference type="InterPro" id="IPR029044">
    <property type="entry name" value="Nucleotide-diphossugar_trans"/>
</dbReference>
<proteinExistence type="predicted"/>
<evidence type="ECO:0000259" key="1">
    <source>
        <dbReference type="Pfam" id="PF00483"/>
    </source>
</evidence>
<dbReference type="GO" id="GO:0009298">
    <property type="term" value="P:GDP-mannose biosynthetic process"/>
    <property type="evidence" value="ECO:0007669"/>
    <property type="project" value="TreeGrafter"/>
</dbReference>
<dbReference type="Gene3D" id="3.90.550.10">
    <property type="entry name" value="Spore Coat Polysaccharide Biosynthesis Protein SpsA, Chain A"/>
    <property type="match status" value="1"/>
</dbReference>
<dbReference type="InterPro" id="IPR049577">
    <property type="entry name" value="GMPP_N"/>
</dbReference>
<dbReference type="GO" id="GO:0004475">
    <property type="term" value="F:mannose-1-phosphate guanylyltransferase (GTP) activity"/>
    <property type="evidence" value="ECO:0007669"/>
    <property type="project" value="InterPro"/>
</dbReference>
<dbReference type="CDD" id="cd02509">
    <property type="entry name" value="GDP-M1P_Guanylyltransferase"/>
    <property type="match status" value="1"/>
</dbReference>
<dbReference type="InterPro" id="IPR054566">
    <property type="entry name" value="ManC/GMP-like_b-helix"/>
</dbReference>
<dbReference type="PANTHER" id="PTHR46390">
    <property type="entry name" value="MANNOSE-1-PHOSPHATE GUANYLYLTRANSFERASE"/>
    <property type="match status" value="1"/>
</dbReference>
<sequence>MEQKTQISKSHNIINSNYYAVLMAGGSGKRLWPMSRISRPKQFHALTGEKTLLQETYLRLKRVLNPSQIFVATAAVYKDEVIKQLAELPESQFIIEPTSKNTAPAIGFVATKILMRNPKAIITTIASDHVIQNPEEFAAALKAAFKATSLNPNHLITIGINPRRPETGLGYIKMGKQLKESDGHQLFQVDTFVEKPDLPTAQQYIKSWRYLWNACYYCFRASDCLAWFGKYQPRMKQLLDKIKQELTQKEPQNKKIAELFARFESEQFEIAIIQKKGFVKNVFVIPSDLEWSDVGNWASVHDILSETFKSGMIIKGHHVDYGSQNCLIYAHDKLVATLGLKDVIIVDSPDVTLVAAKDKAQELKQLLDKIKEQGKYLYL</sequence>
<dbReference type="Pfam" id="PF22640">
    <property type="entry name" value="ManC_GMP_beta-helix"/>
    <property type="match status" value="1"/>
</dbReference>
<name>A0A2G9YRW9_9BACT</name>
<comment type="caution">
    <text evidence="3">The sequence shown here is derived from an EMBL/GenBank/DDBJ whole genome shotgun (WGS) entry which is preliminary data.</text>
</comment>
<dbReference type="InterPro" id="IPR051161">
    <property type="entry name" value="Mannose-6P_isomerase_type2"/>
</dbReference>
<keyword evidence="3" id="KW-0548">Nucleotidyltransferase</keyword>
<evidence type="ECO:0000259" key="2">
    <source>
        <dbReference type="Pfam" id="PF22640"/>
    </source>
</evidence>
<dbReference type="InterPro" id="IPR005835">
    <property type="entry name" value="NTP_transferase_dom"/>
</dbReference>
<feature type="domain" description="Nucleotidyl transferase" evidence="1">
    <location>
        <begin position="20"/>
        <end position="306"/>
    </location>
</feature>
<dbReference type="Pfam" id="PF00483">
    <property type="entry name" value="NTP_transferase"/>
    <property type="match status" value="1"/>
</dbReference>
<dbReference type="SUPFAM" id="SSF53448">
    <property type="entry name" value="Nucleotide-diphospho-sugar transferases"/>
    <property type="match status" value="1"/>
</dbReference>
<dbReference type="SUPFAM" id="SSF159283">
    <property type="entry name" value="Guanosine diphospho-D-mannose pyrophosphorylase/mannose-6-phosphate isomerase linker domain"/>
    <property type="match status" value="1"/>
</dbReference>
<dbReference type="EMBL" id="PCRM01000039">
    <property type="protein sequence ID" value="PIP21443.1"/>
    <property type="molecule type" value="Genomic_DNA"/>
</dbReference>
<reference evidence="3 4" key="1">
    <citation type="submission" date="2017-09" db="EMBL/GenBank/DDBJ databases">
        <title>Depth-based differentiation of microbial function through sediment-hosted aquifers and enrichment of novel symbionts in the deep terrestrial subsurface.</title>
        <authorList>
            <person name="Probst A.J."/>
            <person name="Ladd B."/>
            <person name="Jarett J.K."/>
            <person name="Geller-Mcgrath D.E."/>
            <person name="Sieber C.M."/>
            <person name="Emerson J.B."/>
            <person name="Anantharaman K."/>
            <person name="Thomas B.C."/>
            <person name="Malmstrom R."/>
            <person name="Stieglmeier M."/>
            <person name="Klingl A."/>
            <person name="Woyke T."/>
            <person name="Ryan C.M."/>
            <person name="Banfield J.F."/>
        </authorList>
    </citation>
    <scope>NUCLEOTIDE SEQUENCE [LARGE SCALE GENOMIC DNA]</scope>
    <source>
        <strain evidence="3">CG23_combo_of_CG06-09_8_20_14_all_40_13</strain>
    </source>
</reference>
<evidence type="ECO:0000313" key="3">
    <source>
        <dbReference type="EMBL" id="PIP21443.1"/>
    </source>
</evidence>
<keyword evidence="3" id="KW-0808">Transferase</keyword>
<gene>
    <name evidence="3" type="ORF">COX39_02845</name>
</gene>
<organism evidence="3 4">
    <name type="scientific">Candidatus Nealsonbacteria bacterium CG23_combo_of_CG06-09_8_20_14_all_40_13</name>
    <dbReference type="NCBI Taxonomy" id="1974724"/>
    <lineage>
        <taxon>Bacteria</taxon>
        <taxon>Candidatus Nealsoniibacteriota</taxon>
    </lineage>
</organism>
<dbReference type="AlphaFoldDB" id="A0A2G9YRW9"/>
<accession>A0A2G9YRW9</accession>
<dbReference type="Proteomes" id="UP000231567">
    <property type="component" value="Unassembled WGS sequence"/>
</dbReference>
<protein>
    <submittedName>
        <fullName evidence="3">Mannose-1-phosphate guanylyltransferase</fullName>
    </submittedName>
</protein>
<feature type="domain" description="MannoseP isomerase/GMP-like beta-helix" evidence="2">
    <location>
        <begin position="316"/>
        <end position="369"/>
    </location>
</feature>
<dbReference type="PANTHER" id="PTHR46390:SF1">
    <property type="entry name" value="MANNOSE-1-PHOSPHATE GUANYLYLTRANSFERASE"/>
    <property type="match status" value="1"/>
</dbReference>
<evidence type="ECO:0000313" key="4">
    <source>
        <dbReference type="Proteomes" id="UP000231567"/>
    </source>
</evidence>